<dbReference type="InterPro" id="IPR011990">
    <property type="entry name" value="TPR-like_helical_dom_sf"/>
</dbReference>
<evidence type="ECO:0000313" key="5">
    <source>
        <dbReference type="Proteomes" id="UP000285023"/>
    </source>
</evidence>
<accession>A0A418Q2Q4</accession>
<dbReference type="GO" id="GO:0042834">
    <property type="term" value="F:peptidoglycan binding"/>
    <property type="evidence" value="ECO:0007669"/>
    <property type="project" value="InterPro"/>
</dbReference>
<dbReference type="Gene3D" id="1.25.40.10">
    <property type="entry name" value="Tetratricopeptide repeat domain"/>
    <property type="match status" value="1"/>
</dbReference>
<feature type="compositionally biased region" description="Basic and acidic residues" evidence="1">
    <location>
        <begin position="407"/>
        <end position="436"/>
    </location>
</feature>
<dbReference type="InterPro" id="IPR036680">
    <property type="entry name" value="SPOR-like_sf"/>
</dbReference>
<comment type="caution">
    <text evidence="4">The sequence shown here is derived from an EMBL/GenBank/DDBJ whole genome shotgun (WGS) entry which is preliminary data.</text>
</comment>
<proteinExistence type="predicted"/>
<feature type="domain" description="SPOR" evidence="3">
    <location>
        <begin position="446"/>
        <end position="527"/>
    </location>
</feature>
<dbReference type="SUPFAM" id="SSF110997">
    <property type="entry name" value="Sporulation related repeat"/>
    <property type="match status" value="1"/>
</dbReference>
<gene>
    <name evidence="4" type="ORF">D3M59_03770</name>
</gene>
<feature type="compositionally biased region" description="Low complexity" evidence="1">
    <location>
        <begin position="300"/>
        <end position="311"/>
    </location>
</feature>
<feature type="chain" id="PRO_5019582104" description="SPOR domain-containing protein" evidence="2">
    <location>
        <begin position="29"/>
        <end position="539"/>
    </location>
</feature>
<dbReference type="Proteomes" id="UP000285023">
    <property type="component" value="Unassembled WGS sequence"/>
</dbReference>
<dbReference type="Pfam" id="PF05036">
    <property type="entry name" value="SPOR"/>
    <property type="match status" value="1"/>
</dbReference>
<name>A0A418Q2Q4_9SPHN</name>
<feature type="signal peptide" evidence="2">
    <location>
        <begin position="1"/>
        <end position="28"/>
    </location>
</feature>
<sequence length="539" mass="56048">MGRAMLNKGLLSAHRIAVALLASTTIMATPVVAQQVVREAPESALARHIRVLAANPRDFNALIGAGHAALELADLQAAAGFFGRAEEANPNAPAAKAGLGAAMAHMGDADGAIFYFNQAARLGAQPMTMALERGLARDLAGDLGGAQADYRLAISSLGSDEARRRLALSLAIARNRNAALDALQPLLNRRDQAAQRTRAFVLALVGDQAGAAQAIEAVMPGGSARFAPFFRFLPNLSIGEKAAAVHLGIFPEDAEGRVAAAQQQAATQQVAAVAPPRPTPVATAPVKVASVSPNVANPTSALPSFSLPSASGATSTGITRAPGPQQSTASAAEPVKLVSNKPQEAAPAPSFSLSDVKPSTDESNLSGIDKLLATIAEAPPAPKPKVETTIAADRDGDVKAARASKSASDKKAAARRLADKKAAEEKKKREEKLAAEKKAREEAARLGVTGTNWIQLAGGSNKDRMAVEYKKLSSKAGSLLKSRTAYVTEGKEYFRLLVGPFDSKGEAQALVNKLAKEGVDGFSWTRTPAQIKIEKLPAK</sequence>
<feature type="compositionally biased region" description="Polar residues" evidence="1">
    <location>
        <begin position="312"/>
        <end position="330"/>
    </location>
</feature>
<evidence type="ECO:0000256" key="2">
    <source>
        <dbReference type="SAM" id="SignalP"/>
    </source>
</evidence>
<evidence type="ECO:0000313" key="4">
    <source>
        <dbReference type="EMBL" id="RIX32100.1"/>
    </source>
</evidence>
<feature type="region of interest" description="Disordered" evidence="1">
    <location>
        <begin position="300"/>
        <end position="436"/>
    </location>
</feature>
<keyword evidence="5" id="KW-1185">Reference proteome</keyword>
<dbReference type="SUPFAM" id="SSF48452">
    <property type="entry name" value="TPR-like"/>
    <property type="match status" value="1"/>
</dbReference>
<dbReference type="PROSITE" id="PS51724">
    <property type="entry name" value="SPOR"/>
    <property type="match status" value="1"/>
</dbReference>
<protein>
    <recommendedName>
        <fullName evidence="3">SPOR domain-containing protein</fullName>
    </recommendedName>
</protein>
<dbReference type="AlphaFoldDB" id="A0A418Q2Q4"/>
<evidence type="ECO:0000256" key="1">
    <source>
        <dbReference type="SAM" id="MobiDB-lite"/>
    </source>
</evidence>
<evidence type="ECO:0000259" key="3">
    <source>
        <dbReference type="PROSITE" id="PS51724"/>
    </source>
</evidence>
<dbReference type="Gene3D" id="3.30.70.1070">
    <property type="entry name" value="Sporulation related repeat"/>
    <property type="match status" value="1"/>
</dbReference>
<keyword evidence="2" id="KW-0732">Signal</keyword>
<organism evidence="4 5">
    <name type="scientific">Sphingomonas edaphi</name>
    <dbReference type="NCBI Taxonomy" id="2315689"/>
    <lineage>
        <taxon>Bacteria</taxon>
        <taxon>Pseudomonadati</taxon>
        <taxon>Pseudomonadota</taxon>
        <taxon>Alphaproteobacteria</taxon>
        <taxon>Sphingomonadales</taxon>
        <taxon>Sphingomonadaceae</taxon>
        <taxon>Sphingomonas</taxon>
    </lineage>
</organism>
<reference evidence="4 5" key="1">
    <citation type="submission" date="2018-09" db="EMBL/GenBank/DDBJ databases">
        <title>Sphingomonas sp. DAC4.</title>
        <authorList>
            <person name="Seo T."/>
        </authorList>
    </citation>
    <scope>NUCLEOTIDE SEQUENCE [LARGE SCALE GENOMIC DNA]</scope>
    <source>
        <strain evidence="4 5">DAC4</strain>
    </source>
</reference>
<dbReference type="EMBL" id="QXTF01000001">
    <property type="protein sequence ID" value="RIX32100.1"/>
    <property type="molecule type" value="Genomic_DNA"/>
</dbReference>
<dbReference type="InterPro" id="IPR007730">
    <property type="entry name" value="SPOR-like_dom"/>
</dbReference>